<dbReference type="AlphaFoldDB" id="A0A2N5TTX6"/>
<gene>
    <name evidence="2" type="ORF">PCANC_23307</name>
</gene>
<dbReference type="Proteomes" id="UP000235388">
    <property type="component" value="Unassembled WGS sequence"/>
</dbReference>
<protein>
    <recommendedName>
        <fullName evidence="1">Protein argonaute N-terminal domain-containing protein</fullName>
    </recommendedName>
</protein>
<keyword evidence="3" id="KW-1185">Reference proteome</keyword>
<evidence type="ECO:0000313" key="3">
    <source>
        <dbReference type="Proteomes" id="UP000235388"/>
    </source>
</evidence>
<dbReference type="STRING" id="200324.A0A2N5TTX6"/>
<accession>A0A2N5TTX6</accession>
<feature type="non-terminal residue" evidence="2">
    <location>
        <position position="239"/>
    </location>
</feature>
<dbReference type="Pfam" id="PF16486">
    <property type="entry name" value="ArgoN"/>
    <property type="match status" value="1"/>
</dbReference>
<dbReference type="InterPro" id="IPR032474">
    <property type="entry name" value="Argonaute_N"/>
</dbReference>
<proteinExistence type="predicted"/>
<reference evidence="2 3" key="1">
    <citation type="submission" date="2017-11" db="EMBL/GenBank/DDBJ databases">
        <title>De novo assembly and phasing of dikaryotic genomes from two isolates of Puccinia coronata f. sp. avenae, the causal agent of oat crown rust.</title>
        <authorList>
            <person name="Miller M.E."/>
            <person name="Zhang Y."/>
            <person name="Omidvar V."/>
            <person name="Sperschneider J."/>
            <person name="Schwessinger B."/>
            <person name="Raley C."/>
            <person name="Palmer J.M."/>
            <person name="Garnica D."/>
            <person name="Upadhyaya N."/>
            <person name="Rathjen J."/>
            <person name="Taylor J.M."/>
            <person name="Park R.F."/>
            <person name="Dodds P.N."/>
            <person name="Hirsch C.D."/>
            <person name="Kianian S.F."/>
            <person name="Figueroa M."/>
        </authorList>
    </citation>
    <scope>NUCLEOTIDE SEQUENCE [LARGE SCALE GENOMIC DNA]</scope>
    <source>
        <strain evidence="2">12NC29</strain>
    </source>
</reference>
<evidence type="ECO:0000313" key="2">
    <source>
        <dbReference type="EMBL" id="PLW28963.1"/>
    </source>
</evidence>
<name>A0A2N5TTX6_9BASI</name>
<sequence length="239" mass="26789">MSPTKDLFHYNIEIFSSKDTSPPIALKKRIFKEIHAKFATSLDGVGPVFDGDKTVYCHKELAPLEGTVEVESFKLPPRKEEFKYILMAVEKPKWRTSDIFHALFGPQGPTMRNKSESDQTGLLNTSRRAMQALNVAIRYLLAVDCPSTSRAFFPDQAPSLSIGGGVLLRRGYITHMRLGNTTNWNPPPDNLFLAMDMTCAAFLDASPQSNPANTLTDLCCKILNVAPTRLYALREDEYR</sequence>
<evidence type="ECO:0000259" key="1">
    <source>
        <dbReference type="Pfam" id="PF16486"/>
    </source>
</evidence>
<dbReference type="EMBL" id="PGCJ01000426">
    <property type="protein sequence ID" value="PLW28963.1"/>
    <property type="molecule type" value="Genomic_DNA"/>
</dbReference>
<feature type="domain" description="Protein argonaute N-terminal" evidence="1">
    <location>
        <begin position="3"/>
        <end position="136"/>
    </location>
</feature>
<comment type="caution">
    <text evidence="2">The sequence shown here is derived from an EMBL/GenBank/DDBJ whole genome shotgun (WGS) entry which is preliminary data.</text>
</comment>
<organism evidence="2 3">
    <name type="scientific">Puccinia coronata f. sp. avenae</name>
    <dbReference type="NCBI Taxonomy" id="200324"/>
    <lineage>
        <taxon>Eukaryota</taxon>
        <taxon>Fungi</taxon>
        <taxon>Dikarya</taxon>
        <taxon>Basidiomycota</taxon>
        <taxon>Pucciniomycotina</taxon>
        <taxon>Pucciniomycetes</taxon>
        <taxon>Pucciniales</taxon>
        <taxon>Pucciniaceae</taxon>
        <taxon>Puccinia</taxon>
    </lineage>
</organism>
<dbReference type="OrthoDB" id="10252740at2759"/>